<dbReference type="Proteomes" id="UP000887565">
    <property type="component" value="Unplaced"/>
</dbReference>
<accession>A0A915KP65</accession>
<feature type="coiled-coil region" evidence="1">
    <location>
        <begin position="245"/>
        <end position="290"/>
    </location>
</feature>
<dbReference type="AlphaFoldDB" id="A0A915KP65"/>
<dbReference type="WBParaSite" id="nRc.2.0.1.t40657-RA">
    <property type="protein sequence ID" value="nRc.2.0.1.t40657-RA"/>
    <property type="gene ID" value="nRc.2.0.1.g40657"/>
</dbReference>
<proteinExistence type="predicted"/>
<evidence type="ECO:0000313" key="2">
    <source>
        <dbReference type="Proteomes" id="UP000887565"/>
    </source>
</evidence>
<reference evidence="3" key="1">
    <citation type="submission" date="2022-11" db="UniProtKB">
        <authorList>
            <consortium name="WormBaseParasite"/>
        </authorList>
    </citation>
    <scope>IDENTIFICATION</scope>
</reference>
<protein>
    <submittedName>
        <fullName evidence="3">Uncharacterized protein</fullName>
    </submittedName>
</protein>
<evidence type="ECO:0000313" key="3">
    <source>
        <dbReference type="WBParaSite" id="nRc.2.0.1.t40657-RA"/>
    </source>
</evidence>
<name>A0A915KP65_ROMCU</name>
<sequence>MRQEMYARMAAQLDTLFRGHTEYCFPHYEANPNRGRDVSIPKGTHPNYTAKEKVVRLPGLRFPMDFSKDTTKENQRKSVVAYQPEYLLGYKPPFFENILPSDQPGIQITHIGNKVVVMPIGKQPSVPVISAKVSTTGDQQSERAKVESAKMDQMEWMQAEPVGTQAWQQVIPADLNTPIDLNQERHDLEVDKEVTVESSLQPDEETQVTSLVDQTKNLLPGMNVGADQMLDRSSLIRIAEGPTMAEIEARLREQAEKEIERQKESFVKKLAEQKARLDEQQKQLEQVLAGFMVQLTPLAAPTAVPTSGLKKMKTWYILLVIVKLFRSQYWMGQGDEPLTIEEAHLCLFSG</sequence>
<evidence type="ECO:0000256" key="1">
    <source>
        <dbReference type="SAM" id="Coils"/>
    </source>
</evidence>
<organism evidence="2 3">
    <name type="scientific">Romanomermis culicivorax</name>
    <name type="common">Nematode worm</name>
    <dbReference type="NCBI Taxonomy" id="13658"/>
    <lineage>
        <taxon>Eukaryota</taxon>
        <taxon>Metazoa</taxon>
        <taxon>Ecdysozoa</taxon>
        <taxon>Nematoda</taxon>
        <taxon>Enoplea</taxon>
        <taxon>Dorylaimia</taxon>
        <taxon>Mermithida</taxon>
        <taxon>Mermithoidea</taxon>
        <taxon>Mermithidae</taxon>
        <taxon>Romanomermis</taxon>
    </lineage>
</organism>
<keyword evidence="1" id="KW-0175">Coiled coil</keyword>
<keyword evidence="2" id="KW-1185">Reference proteome</keyword>